<keyword evidence="8" id="KW-0418">Kinase</keyword>
<keyword evidence="5" id="KW-0812">Transmembrane</keyword>
<dbReference type="EMBL" id="QGNA01000001">
    <property type="protein sequence ID" value="PWS37902.1"/>
    <property type="molecule type" value="Genomic_DNA"/>
</dbReference>
<dbReference type="EC" id="2.7.13.3" evidence="2"/>
<reference evidence="9" key="1">
    <citation type="submission" date="2018-05" db="EMBL/GenBank/DDBJ databases">
        <authorList>
            <person name="Du Z."/>
            <person name="Wang X."/>
        </authorList>
    </citation>
    <scope>NUCLEOTIDE SEQUENCE [LARGE SCALE GENOMIC DNA]</scope>
    <source>
        <strain evidence="9">CQN31</strain>
    </source>
</reference>
<keyword evidence="9" id="KW-1185">Reference proteome</keyword>
<feature type="transmembrane region" description="Helical" evidence="5">
    <location>
        <begin position="34"/>
        <end position="53"/>
    </location>
</feature>
<dbReference type="SMART" id="SM00448">
    <property type="entry name" value="REC"/>
    <property type="match status" value="1"/>
</dbReference>
<feature type="domain" description="Response regulatory" evidence="7">
    <location>
        <begin position="621"/>
        <end position="742"/>
    </location>
</feature>
<dbReference type="SUPFAM" id="SSF55874">
    <property type="entry name" value="ATPase domain of HSP90 chaperone/DNA topoisomerase II/histidine kinase"/>
    <property type="match status" value="1"/>
</dbReference>
<dbReference type="Pfam" id="PF02518">
    <property type="entry name" value="HATPase_c"/>
    <property type="match status" value="1"/>
</dbReference>
<organism evidence="8 9">
    <name type="scientific">Falsiroseomonas bella</name>
    <dbReference type="NCBI Taxonomy" id="2184016"/>
    <lineage>
        <taxon>Bacteria</taxon>
        <taxon>Pseudomonadati</taxon>
        <taxon>Pseudomonadota</taxon>
        <taxon>Alphaproteobacteria</taxon>
        <taxon>Acetobacterales</taxon>
        <taxon>Roseomonadaceae</taxon>
        <taxon>Falsiroseomonas</taxon>
    </lineage>
</organism>
<evidence type="ECO:0000256" key="5">
    <source>
        <dbReference type="SAM" id="Phobius"/>
    </source>
</evidence>
<evidence type="ECO:0000256" key="3">
    <source>
        <dbReference type="ARBA" id="ARBA00022553"/>
    </source>
</evidence>
<accession>A0A317FHQ3</accession>
<dbReference type="SMART" id="SM00388">
    <property type="entry name" value="HisKA"/>
    <property type="match status" value="1"/>
</dbReference>
<evidence type="ECO:0000313" key="9">
    <source>
        <dbReference type="Proteomes" id="UP000245765"/>
    </source>
</evidence>
<dbReference type="InterPro" id="IPR004358">
    <property type="entry name" value="Sig_transdc_His_kin-like_C"/>
</dbReference>
<evidence type="ECO:0000256" key="1">
    <source>
        <dbReference type="ARBA" id="ARBA00000085"/>
    </source>
</evidence>
<dbReference type="SMART" id="SM00387">
    <property type="entry name" value="HATPase_c"/>
    <property type="match status" value="1"/>
</dbReference>
<dbReference type="Gene3D" id="3.30.565.10">
    <property type="entry name" value="Histidine kinase-like ATPase, C-terminal domain"/>
    <property type="match status" value="1"/>
</dbReference>
<proteinExistence type="predicted"/>
<evidence type="ECO:0000313" key="8">
    <source>
        <dbReference type="EMBL" id="PWS37902.1"/>
    </source>
</evidence>
<feature type="transmembrane region" description="Helical" evidence="5">
    <location>
        <begin position="305"/>
        <end position="325"/>
    </location>
</feature>
<sequence>MAGTDLAVETDLAMNRPGHEVPGRAVASASGLDLLLVAVALLVPAILFGLAALQNRADVLREGRDVLVRSTAVLQEHAGKVMQTQELALALVGDRIRGLTEEQVAAPEISDFLAGLRAPLDQAVSIWITDADGVVRAGSQAWNPATRITDRDFFTVHRDHRRGPYVSAAFVGRATALPSFALSRRRETGDGTFAGTIHIALRPTYFARFFAEAAPALPHRALLLRAEGDVLASEPSGGLERLPPDGPLMGAFAAAPGGGVFEAASPVDGRRYLYAYAPVADYPLYVALGIPTQALLKRWRDNLRLFGAVAAAASALLLAASWLAMRRAAAERAALARLRAALDDLRRETEGRAAAESRVRQAQRMEALGQLAGGVAHDVNNVLQAVASGARMMLRKPEDAPQVRRLAGMVLEATERGAAVARRLLAFARQGELRAADVAAGPLLEDLREVLTHTLGAGVTVHIQVAPGLPTLRADKGQLETVLVNLATNARDAMAGTGGGVLTLAAVPEEVAEGVRHPAGLLPGHYVRLGVADTGSGMDAATLARAAEPFFTTKPAGSGTGLGLAMAKGFAEQSGGGFAIRSAPGAGTTVTLWLPRSVAAADAVLADQAAAPEAEALPSPRVLLVEDETLVRETLAAELVLRGWRVSAAADGPEALRQLDAGLDDLDLLVTDQAMPGMNGLALLRQARLRRPRLPGILLTGLVGDGPETQAGLAEAVRDGPFALLRKPADAAELAARAAALLRSEGRA</sequence>
<dbReference type="Gene3D" id="3.40.50.2300">
    <property type="match status" value="1"/>
</dbReference>
<dbReference type="CDD" id="cd12915">
    <property type="entry name" value="PDC2_DGC_like"/>
    <property type="match status" value="1"/>
</dbReference>
<dbReference type="InterPro" id="IPR036890">
    <property type="entry name" value="HATPase_C_sf"/>
</dbReference>
<dbReference type="InterPro" id="IPR036097">
    <property type="entry name" value="HisK_dim/P_sf"/>
</dbReference>
<protein>
    <recommendedName>
        <fullName evidence="2">histidine kinase</fullName>
        <ecNumber evidence="2">2.7.13.3</ecNumber>
    </recommendedName>
</protein>
<name>A0A317FHQ3_9PROT</name>
<gene>
    <name evidence="8" type="ORF">DFH01_00875</name>
</gene>
<keyword evidence="5" id="KW-0472">Membrane</keyword>
<dbReference type="InterPro" id="IPR001789">
    <property type="entry name" value="Sig_transdc_resp-reg_receiver"/>
</dbReference>
<feature type="domain" description="Histidine kinase" evidence="6">
    <location>
        <begin position="374"/>
        <end position="598"/>
    </location>
</feature>
<dbReference type="InterPro" id="IPR005467">
    <property type="entry name" value="His_kinase_dom"/>
</dbReference>
<dbReference type="PANTHER" id="PTHR43065">
    <property type="entry name" value="SENSOR HISTIDINE KINASE"/>
    <property type="match status" value="1"/>
</dbReference>
<keyword evidence="3 4" id="KW-0597">Phosphoprotein</keyword>
<feature type="modified residue" description="4-aspartylphosphate" evidence="4">
    <location>
        <position position="672"/>
    </location>
</feature>
<keyword evidence="8" id="KW-0808">Transferase</keyword>
<evidence type="ECO:0000256" key="4">
    <source>
        <dbReference type="PROSITE-ProRule" id="PRU00169"/>
    </source>
</evidence>
<dbReference type="AlphaFoldDB" id="A0A317FHQ3"/>
<keyword evidence="5" id="KW-1133">Transmembrane helix</keyword>
<dbReference type="SUPFAM" id="SSF47384">
    <property type="entry name" value="Homodimeric domain of signal transducing histidine kinase"/>
    <property type="match status" value="1"/>
</dbReference>
<dbReference type="Pfam" id="PF00072">
    <property type="entry name" value="Response_reg"/>
    <property type="match status" value="1"/>
</dbReference>
<dbReference type="Proteomes" id="UP000245765">
    <property type="component" value="Unassembled WGS sequence"/>
</dbReference>
<dbReference type="GO" id="GO:0000155">
    <property type="term" value="F:phosphorelay sensor kinase activity"/>
    <property type="evidence" value="ECO:0007669"/>
    <property type="project" value="InterPro"/>
</dbReference>
<dbReference type="PROSITE" id="PS50109">
    <property type="entry name" value="HIS_KIN"/>
    <property type="match status" value="1"/>
</dbReference>
<evidence type="ECO:0000259" key="6">
    <source>
        <dbReference type="PROSITE" id="PS50109"/>
    </source>
</evidence>
<evidence type="ECO:0000259" key="7">
    <source>
        <dbReference type="PROSITE" id="PS50110"/>
    </source>
</evidence>
<dbReference type="SUPFAM" id="SSF52172">
    <property type="entry name" value="CheY-like"/>
    <property type="match status" value="1"/>
</dbReference>
<dbReference type="PANTHER" id="PTHR43065:SF42">
    <property type="entry name" value="TWO-COMPONENT SENSOR PPRA"/>
    <property type="match status" value="1"/>
</dbReference>
<dbReference type="Gene3D" id="3.30.450.20">
    <property type="entry name" value="PAS domain"/>
    <property type="match status" value="2"/>
</dbReference>
<dbReference type="CDD" id="cd12914">
    <property type="entry name" value="PDC1_DGC_like"/>
    <property type="match status" value="1"/>
</dbReference>
<dbReference type="Gene3D" id="1.10.287.130">
    <property type="match status" value="1"/>
</dbReference>
<dbReference type="PROSITE" id="PS50110">
    <property type="entry name" value="RESPONSE_REGULATORY"/>
    <property type="match status" value="1"/>
</dbReference>
<evidence type="ECO:0000256" key="2">
    <source>
        <dbReference type="ARBA" id="ARBA00012438"/>
    </source>
</evidence>
<dbReference type="PRINTS" id="PR00344">
    <property type="entry name" value="BCTRLSENSOR"/>
</dbReference>
<dbReference type="InterPro" id="IPR003594">
    <property type="entry name" value="HATPase_dom"/>
</dbReference>
<dbReference type="InterPro" id="IPR003661">
    <property type="entry name" value="HisK_dim/P_dom"/>
</dbReference>
<dbReference type="InterPro" id="IPR011006">
    <property type="entry name" value="CheY-like_superfamily"/>
</dbReference>
<comment type="caution">
    <text evidence="8">The sequence shown here is derived from an EMBL/GenBank/DDBJ whole genome shotgun (WGS) entry which is preliminary data.</text>
</comment>
<comment type="catalytic activity">
    <reaction evidence="1">
        <text>ATP + protein L-histidine = ADP + protein N-phospho-L-histidine.</text>
        <dbReference type="EC" id="2.7.13.3"/>
    </reaction>
</comment>